<feature type="domain" description="Anoctamin transmembrane" evidence="9">
    <location>
        <begin position="210"/>
        <end position="786"/>
    </location>
</feature>
<gene>
    <name evidence="11" type="ORF">GEV33_006047</name>
</gene>
<feature type="transmembrane region" description="Helical" evidence="8">
    <location>
        <begin position="469"/>
        <end position="485"/>
    </location>
</feature>
<evidence type="ECO:0000256" key="4">
    <source>
        <dbReference type="ARBA" id="ARBA00022692"/>
    </source>
</evidence>
<dbReference type="GO" id="GO:0046983">
    <property type="term" value="F:protein dimerization activity"/>
    <property type="evidence" value="ECO:0007669"/>
    <property type="project" value="InterPro"/>
</dbReference>
<feature type="transmembrane region" description="Helical" evidence="8">
    <location>
        <begin position="747"/>
        <end position="772"/>
    </location>
</feature>
<dbReference type="InterPro" id="IPR032394">
    <property type="entry name" value="Anoct_dimer"/>
</dbReference>
<protein>
    <recommendedName>
        <fullName evidence="8">Anoctamin</fullName>
    </recommendedName>
</protein>
<keyword evidence="4 8" id="KW-0812">Transmembrane</keyword>
<evidence type="ECO:0000256" key="5">
    <source>
        <dbReference type="ARBA" id="ARBA00022989"/>
    </source>
</evidence>
<dbReference type="EMBL" id="JABDTM020021016">
    <property type="protein sequence ID" value="KAH0816745.1"/>
    <property type="molecule type" value="Genomic_DNA"/>
</dbReference>
<feature type="transmembrane region" description="Helical" evidence="8">
    <location>
        <begin position="371"/>
        <end position="398"/>
    </location>
</feature>
<feature type="transmembrane region" description="Helical" evidence="8">
    <location>
        <begin position="231"/>
        <end position="253"/>
    </location>
</feature>
<evidence type="ECO:0000256" key="6">
    <source>
        <dbReference type="ARBA" id="ARBA00023136"/>
    </source>
</evidence>
<comment type="subcellular location">
    <subcellularLocation>
        <location evidence="1">Cell membrane</location>
        <topology evidence="1">Multi-pass membrane protein</topology>
    </subcellularLocation>
    <subcellularLocation>
        <location evidence="8">Membrane</location>
        <topology evidence="8">Multi-pass membrane protein</topology>
    </subcellularLocation>
</comment>
<dbReference type="PANTHER" id="PTHR12308:SF84">
    <property type="entry name" value="ANOCTAMIN"/>
    <property type="match status" value="1"/>
</dbReference>
<feature type="domain" description="Anoctamin dimerisation" evidence="10">
    <location>
        <begin position="125"/>
        <end position="207"/>
    </location>
</feature>
<organism evidence="11 12">
    <name type="scientific">Tenebrio molitor</name>
    <name type="common">Yellow mealworm beetle</name>
    <dbReference type="NCBI Taxonomy" id="7067"/>
    <lineage>
        <taxon>Eukaryota</taxon>
        <taxon>Metazoa</taxon>
        <taxon>Ecdysozoa</taxon>
        <taxon>Arthropoda</taxon>
        <taxon>Hexapoda</taxon>
        <taxon>Insecta</taxon>
        <taxon>Pterygota</taxon>
        <taxon>Neoptera</taxon>
        <taxon>Endopterygota</taxon>
        <taxon>Coleoptera</taxon>
        <taxon>Polyphaga</taxon>
        <taxon>Cucujiformia</taxon>
        <taxon>Tenebrionidae</taxon>
        <taxon>Tenebrio</taxon>
    </lineage>
</organism>
<comment type="caution">
    <text evidence="8">Lacks conserved residue(s) required for the propagation of feature annotation.</text>
</comment>
<proteinExistence type="inferred from homology"/>
<accession>A0A8J6HDD7</accession>
<dbReference type="GO" id="GO:0005886">
    <property type="term" value="C:plasma membrane"/>
    <property type="evidence" value="ECO:0007669"/>
    <property type="project" value="UniProtKB-SubCell"/>
</dbReference>
<name>A0A8J6HDD7_TENMO</name>
<dbReference type="GO" id="GO:0005254">
    <property type="term" value="F:chloride channel activity"/>
    <property type="evidence" value="ECO:0007669"/>
    <property type="project" value="TreeGrafter"/>
</dbReference>
<comment type="similarity">
    <text evidence="2 8">Belongs to the anoctamin family.</text>
</comment>
<dbReference type="PANTHER" id="PTHR12308">
    <property type="entry name" value="ANOCTAMIN"/>
    <property type="match status" value="1"/>
</dbReference>
<sequence>MDSDTDSFIDYAFEDLEDEEIVERHDYIIVVDRNIKSTRYFPYLVRFIDTLQERGVKVELGFGQLKENVYVKLHLSRDATKELARAYDIDIQNTGHHYISVSAINLKISQTPLTLNQDIFTRKGEATNMERIMIVCQLLNEARFGGSRFDNLYGIKKLIRMGAVKDAYPLHDGDCHYDKKSNEPLNDRQMLLKYWASFSMWYKEQPLNLIEKYYGTEVAFYFAWLGLYNTMLIPASVVGLVCFLLSVLHLFAVTHESLESICKSKLMMCPPCSSGHSCVFYPLKIDCYYTHLSILFDNYFTVFFAVFMSFWATVFLNLWTRIEKLLKIRWNVEYVQPVSETRQIFRERSAYSRMSLITGKYEPYTPWKLQLFYYFLSYGTCALLVGIVLLALFGVIMYRIAISALLRMTDSKYLQIHATFIESVASAVLQVVFIKLYGKFYAPLSEWLARLERPRTQQEFDSSVVHKRYFLGFANNYVGLFYIAFLKGRFYLPFNTSVSSVRSDYCHPCGCLMAVCVQLFVIMLLKSLAGNILTLIIPFITQFCKKKEVDEKTPRPQWEVEFQLYPAGRFLLTTEFMDMIIQYGFVTFFVAAFPLAPLCALINNCLQLRLDAYELVTRYRRPLPRRQSGIGIWNNILVSVTHLSVATNAFVLAFTSDFVSREIYKYKHGNTLKGYIESTLSGTIKTSLALVTFRTCTVVDLKDVLQYGDSDMLVYENKSTLCYYRASRYPPDHPQKYELTSQYWFEVGMRLLCVILFEHFIMFTCGLVAHFLPDAPQKLKEAIHREKTAECNKALAVIDDNARTARNRWRRSARLVIQRKKAQ</sequence>
<dbReference type="InterPro" id="IPR049452">
    <property type="entry name" value="Anoctamin_TM"/>
</dbReference>
<evidence type="ECO:0000256" key="1">
    <source>
        <dbReference type="ARBA" id="ARBA00004651"/>
    </source>
</evidence>
<keyword evidence="6 8" id="KW-0472">Membrane</keyword>
<evidence type="ECO:0000256" key="7">
    <source>
        <dbReference type="ARBA" id="ARBA00023180"/>
    </source>
</evidence>
<evidence type="ECO:0000313" key="12">
    <source>
        <dbReference type="Proteomes" id="UP000719412"/>
    </source>
</evidence>
<evidence type="ECO:0000256" key="2">
    <source>
        <dbReference type="ARBA" id="ARBA00009671"/>
    </source>
</evidence>
<dbReference type="Pfam" id="PF04547">
    <property type="entry name" value="Anoctamin"/>
    <property type="match status" value="1"/>
</dbReference>
<keyword evidence="12" id="KW-1185">Reference proteome</keyword>
<evidence type="ECO:0000259" key="10">
    <source>
        <dbReference type="Pfam" id="PF16178"/>
    </source>
</evidence>
<dbReference type="Pfam" id="PF16178">
    <property type="entry name" value="Anoct_dimer"/>
    <property type="match status" value="1"/>
</dbReference>
<reference evidence="11" key="1">
    <citation type="journal article" date="2020" name="J Insects Food Feed">
        <title>The yellow mealworm (Tenebrio molitor) genome: a resource for the emerging insects as food and feed industry.</title>
        <authorList>
            <person name="Eriksson T."/>
            <person name="Andere A."/>
            <person name="Kelstrup H."/>
            <person name="Emery V."/>
            <person name="Picard C."/>
        </authorList>
    </citation>
    <scope>NUCLEOTIDE SEQUENCE</scope>
    <source>
        <strain evidence="11">Stoneville</strain>
        <tissue evidence="11">Whole head</tissue>
    </source>
</reference>
<evidence type="ECO:0000313" key="11">
    <source>
        <dbReference type="EMBL" id="KAH0816745.1"/>
    </source>
</evidence>
<evidence type="ECO:0000256" key="3">
    <source>
        <dbReference type="ARBA" id="ARBA00022475"/>
    </source>
</evidence>
<dbReference type="InterPro" id="IPR007632">
    <property type="entry name" value="Anoctamin"/>
</dbReference>
<feature type="transmembrane region" description="Helical" evidence="8">
    <location>
        <begin position="299"/>
        <end position="319"/>
    </location>
</feature>
<keyword evidence="7" id="KW-0325">Glycoprotein</keyword>
<feature type="transmembrane region" description="Helical" evidence="8">
    <location>
        <begin position="580"/>
        <end position="602"/>
    </location>
</feature>
<evidence type="ECO:0000256" key="8">
    <source>
        <dbReference type="RuleBase" id="RU280814"/>
    </source>
</evidence>
<keyword evidence="3" id="KW-1003">Cell membrane</keyword>
<feature type="transmembrane region" description="Helical" evidence="8">
    <location>
        <begin position="419"/>
        <end position="438"/>
    </location>
</feature>
<keyword evidence="5 8" id="KW-1133">Transmembrane helix</keyword>
<reference evidence="11" key="2">
    <citation type="submission" date="2021-08" db="EMBL/GenBank/DDBJ databases">
        <authorList>
            <person name="Eriksson T."/>
        </authorList>
    </citation>
    <scope>NUCLEOTIDE SEQUENCE</scope>
    <source>
        <strain evidence="11">Stoneville</strain>
        <tissue evidence="11">Whole head</tissue>
    </source>
</reference>
<comment type="caution">
    <text evidence="11">The sequence shown here is derived from an EMBL/GenBank/DDBJ whole genome shotgun (WGS) entry which is preliminary data.</text>
</comment>
<dbReference type="AlphaFoldDB" id="A0A8J6HDD7"/>
<evidence type="ECO:0000259" key="9">
    <source>
        <dbReference type="Pfam" id="PF04547"/>
    </source>
</evidence>
<dbReference type="Proteomes" id="UP000719412">
    <property type="component" value="Unassembled WGS sequence"/>
</dbReference>